<organism evidence="3 4">
    <name type="scientific">Paralvinella palmiformis</name>
    <dbReference type="NCBI Taxonomy" id="53620"/>
    <lineage>
        <taxon>Eukaryota</taxon>
        <taxon>Metazoa</taxon>
        <taxon>Spiralia</taxon>
        <taxon>Lophotrochozoa</taxon>
        <taxon>Annelida</taxon>
        <taxon>Polychaeta</taxon>
        <taxon>Sedentaria</taxon>
        <taxon>Canalipalpata</taxon>
        <taxon>Terebellida</taxon>
        <taxon>Terebelliformia</taxon>
        <taxon>Alvinellidae</taxon>
        <taxon>Paralvinella</taxon>
    </lineage>
</organism>
<dbReference type="Proteomes" id="UP001208570">
    <property type="component" value="Unassembled WGS sequence"/>
</dbReference>
<gene>
    <name evidence="3" type="ORF">LSH36_581g01009</name>
</gene>
<evidence type="ECO:0000313" key="4">
    <source>
        <dbReference type="Proteomes" id="UP001208570"/>
    </source>
</evidence>
<feature type="transmembrane region" description="Helical" evidence="1">
    <location>
        <begin position="104"/>
        <end position="123"/>
    </location>
</feature>
<evidence type="ECO:0000256" key="1">
    <source>
        <dbReference type="SAM" id="Phobius"/>
    </source>
</evidence>
<dbReference type="GO" id="GO:0007508">
    <property type="term" value="P:larval heart development"/>
    <property type="evidence" value="ECO:0007669"/>
    <property type="project" value="TreeGrafter"/>
</dbReference>
<accession>A0AAD9MWZ3</accession>
<feature type="domain" description="Endonuclease/exonuclease/phosphatase" evidence="2">
    <location>
        <begin position="21"/>
        <end position="101"/>
    </location>
</feature>
<dbReference type="Pfam" id="PF14529">
    <property type="entry name" value="Exo_endo_phos_2"/>
    <property type="match status" value="1"/>
</dbReference>
<dbReference type="InterPro" id="IPR036691">
    <property type="entry name" value="Endo/exonu/phosph_ase_sf"/>
</dbReference>
<evidence type="ECO:0000313" key="3">
    <source>
        <dbReference type="EMBL" id="KAK2146861.1"/>
    </source>
</evidence>
<dbReference type="GO" id="GO:0031012">
    <property type="term" value="C:extracellular matrix"/>
    <property type="evidence" value="ECO:0007669"/>
    <property type="project" value="TreeGrafter"/>
</dbReference>
<sequence>MAHEEQIWCTVRTKGGERVLLGNVYHSPNGSTPQNHDNLRSMIRESCSKGYKNIVIMGDFQMPNIDWDSWNVTTDRNTEFIDLLQDNYLHQHIDKQTRYRHYYYIPYLYSTLFINYIMFKSALQYKIYKRKMLK</sequence>
<keyword evidence="1" id="KW-1133">Transmembrane helix</keyword>
<proteinExistence type="predicted"/>
<dbReference type="GO" id="GO:0003824">
    <property type="term" value="F:catalytic activity"/>
    <property type="evidence" value="ECO:0007669"/>
    <property type="project" value="InterPro"/>
</dbReference>
<dbReference type="SUPFAM" id="SSF56219">
    <property type="entry name" value="DNase I-like"/>
    <property type="match status" value="1"/>
</dbReference>
<protein>
    <recommendedName>
        <fullName evidence="2">Endonuclease/exonuclease/phosphatase domain-containing protein</fullName>
    </recommendedName>
</protein>
<comment type="caution">
    <text evidence="3">The sequence shown here is derived from an EMBL/GenBank/DDBJ whole genome shotgun (WGS) entry which is preliminary data.</text>
</comment>
<dbReference type="PANTHER" id="PTHR33395:SF22">
    <property type="entry name" value="REVERSE TRANSCRIPTASE DOMAIN-CONTAINING PROTEIN"/>
    <property type="match status" value="1"/>
</dbReference>
<dbReference type="AlphaFoldDB" id="A0AAD9MWZ3"/>
<dbReference type="PANTHER" id="PTHR33395">
    <property type="entry name" value="TRANSCRIPTASE, PUTATIVE-RELATED-RELATED"/>
    <property type="match status" value="1"/>
</dbReference>
<reference evidence="3" key="1">
    <citation type="journal article" date="2023" name="Mol. Biol. Evol.">
        <title>Third-Generation Sequencing Reveals the Adaptive Role of the Epigenome in Three Deep-Sea Polychaetes.</title>
        <authorList>
            <person name="Perez M."/>
            <person name="Aroh O."/>
            <person name="Sun Y."/>
            <person name="Lan Y."/>
            <person name="Juniper S.K."/>
            <person name="Young C.R."/>
            <person name="Angers B."/>
            <person name="Qian P.Y."/>
        </authorList>
    </citation>
    <scope>NUCLEOTIDE SEQUENCE</scope>
    <source>
        <strain evidence="3">P08H-3</strain>
    </source>
</reference>
<keyword evidence="1" id="KW-0472">Membrane</keyword>
<keyword evidence="1" id="KW-0812">Transmembrane</keyword>
<name>A0AAD9MWZ3_9ANNE</name>
<dbReference type="GO" id="GO:0061343">
    <property type="term" value="P:cell adhesion involved in heart morphogenesis"/>
    <property type="evidence" value="ECO:0007669"/>
    <property type="project" value="TreeGrafter"/>
</dbReference>
<keyword evidence="4" id="KW-1185">Reference proteome</keyword>
<dbReference type="Gene3D" id="3.60.10.10">
    <property type="entry name" value="Endonuclease/exonuclease/phosphatase"/>
    <property type="match status" value="1"/>
</dbReference>
<dbReference type="EMBL" id="JAODUP010000581">
    <property type="protein sequence ID" value="KAK2146861.1"/>
    <property type="molecule type" value="Genomic_DNA"/>
</dbReference>
<dbReference type="InterPro" id="IPR005135">
    <property type="entry name" value="Endo/exonuclease/phosphatase"/>
</dbReference>
<evidence type="ECO:0000259" key="2">
    <source>
        <dbReference type="Pfam" id="PF14529"/>
    </source>
</evidence>